<dbReference type="Pfam" id="PF00440">
    <property type="entry name" value="TetR_N"/>
    <property type="match status" value="1"/>
</dbReference>
<reference evidence="7" key="1">
    <citation type="journal article" date="2019" name="Int. J. Syst. Evol. Microbiol.">
        <title>The Global Catalogue of Microorganisms (GCM) 10K type strain sequencing project: providing services to taxonomists for standard genome sequencing and annotation.</title>
        <authorList>
            <consortium name="The Broad Institute Genomics Platform"/>
            <consortium name="The Broad Institute Genome Sequencing Center for Infectious Disease"/>
            <person name="Wu L."/>
            <person name="Ma J."/>
        </authorList>
    </citation>
    <scope>NUCLEOTIDE SEQUENCE [LARGE SCALE GENOMIC DNA]</scope>
    <source>
        <strain evidence="7">KCTC 42644</strain>
    </source>
</reference>
<sequence length="206" mass="23235">MARSTVAGQARPKRGTLNKRAILDTSAALFQEKGYDRTSLDDIARALSVTKPSLYYHVSSKEEILLECVMTAYSNFQEEIARRDNPRENGRKRVETFLKLYLQIISNDIGVSMVLADDRVMSADGRAKYNSLRRILNNRLEELIGIGIADGSISVPETRLTTFAIFGMFNWVGHWNFRRTTTSIDSIFDRFISVIFDGIGTDKPAS</sequence>
<keyword evidence="3" id="KW-0804">Transcription</keyword>
<evidence type="ECO:0000256" key="4">
    <source>
        <dbReference type="PROSITE-ProRule" id="PRU00335"/>
    </source>
</evidence>
<evidence type="ECO:0000256" key="3">
    <source>
        <dbReference type="ARBA" id="ARBA00023163"/>
    </source>
</evidence>
<feature type="DNA-binding region" description="H-T-H motif" evidence="4">
    <location>
        <begin position="39"/>
        <end position="58"/>
    </location>
</feature>
<feature type="domain" description="HTH tetR-type" evidence="5">
    <location>
        <begin position="16"/>
        <end position="76"/>
    </location>
</feature>
<gene>
    <name evidence="6" type="ORF">ACFOMD_10195</name>
</gene>
<dbReference type="PANTHER" id="PTHR30055">
    <property type="entry name" value="HTH-TYPE TRANSCRIPTIONAL REGULATOR RUTR"/>
    <property type="match status" value="1"/>
</dbReference>
<dbReference type="PANTHER" id="PTHR30055:SF234">
    <property type="entry name" value="HTH-TYPE TRANSCRIPTIONAL REGULATOR BETI"/>
    <property type="match status" value="1"/>
</dbReference>
<evidence type="ECO:0000313" key="6">
    <source>
        <dbReference type="EMBL" id="MFC3712943.1"/>
    </source>
</evidence>
<evidence type="ECO:0000313" key="7">
    <source>
        <dbReference type="Proteomes" id="UP001595615"/>
    </source>
</evidence>
<dbReference type="Gene3D" id="1.10.10.60">
    <property type="entry name" value="Homeodomain-like"/>
    <property type="match status" value="1"/>
</dbReference>
<dbReference type="InterPro" id="IPR041490">
    <property type="entry name" value="KstR2_TetR_C"/>
</dbReference>
<dbReference type="RefSeq" id="WP_380860816.1">
    <property type="nucleotide sequence ID" value="NZ_JBHRXV010000009.1"/>
</dbReference>
<dbReference type="EMBL" id="JBHRXV010000009">
    <property type="protein sequence ID" value="MFC3712943.1"/>
    <property type="molecule type" value="Genomic_DNA"/>
</dbReference>
<evidence type="ECO:0000259" key="5">
    <source>
        <dbReference type="PROSITE" id="PS50977"/>
    </source>
</evidence>
<dbReference type="PRINTS" id="PR00455">
    <property type="entry name" value="HTHTETR"/>
</dbReference>
<dbReference type="PROSITE" id="PS50977">
    <property type="entry name" value="HTH_TETR_2"/>
    <property type="match status" value="1"/>
</dbReference>
<dbReference type="InterPro" id="IPR023772">
    <property type="entry name" value="DNA-bd_HTH_TetR-type_CS"/>
</dbReference>
<evidence type="ECO:0000256" key="2">
    <source>
        <dbReference type="ARBA" id="ARBA00023125"/>
    </source>
</evidence>
<keyword evidence="7" id="KW-1185">Reference proteome</keyword>
<dbReference type="SUPFAM" id="SSF48498">
    <property type="entry name" value="Tetracyclin repressor-like, C-terminal domain"/>
    <property type="match status" value="1"/>
</dbReference>
<dbReference type="InterPro" id="IPR036271">
    <property type="entry name" value="Tet_transcr_reg_TetR-rel_C_sf"/>
</dbReference>
<keyword evidence="2 4" id="KW-0238">DNA-binding</keyword>
<name>A0ABV7XD59_9SPHN</name>
<dbReference type="Proteomes" id="UP001595615">
    <property type="component" value="Unassembled WGS sequence"/>
</dbReference>
<dbReference type="InterPro" id="IPR009057">
    <property type="entry name" value="Homeodomain-like_sf"/>
</dbReference>
<dbReference type="SUPFAM" id="SSF46689">
    <property type="entry name" value="Homeodomain-like"/>
    <property type="match status" value="1"/>
</dbReference>
<keyword evidence="1" id="KW-0805">Transcription regulation</keyword>
<dbReference type="InterPro" id="IPR050109">
    <property type="entry name" value="HTH-type_TetR-like_transc_reg"/>
</dbReference>
<dbReference type="Gene3D" id="1.10.357.10">
    <property type="entry name" value="Tetracycline Repressor, domain 2"/>
    <property type="match status" value="1"/>
</dbReference>
<protein>
    <submittedName>
        <fullName evidence="6">TetR/AcrR family transcriptional regulator</fullName>
    </submittedName>
</protein>
<accession>A0ABV7XD59</accession>
<proteinExistence type="predicted"/>
<comment type="caution">
    <text evidence="6">The sequence shown here is derived from an EMBL/GenBank/DDBJ whole genome shotgun (WGS) entry which is preliminary data.</text>
</comment>
<dbReference type="InterPro" id="IPR001647">
    <property type="entry name" value="HTH_TetR"/>
</dbReference>
<evidence type="ECO:0000256" key="1">
    <source>
        <dbReference type="ARBA" id="ARBA00023015"/>
    </source>
</evidence>
<dbReference type="PROSITE" id="PS01081">
    <property type="entry name" value="HTH_TETR_1"/>
    <property type="match status" value="1"/>
</dbReference>
<organism evidence="6 7">
    <name type="scientific">Sphingoaurantiacus capsulatus</name>
    <dbReference type="NCBI Taxonomy" id="1771310"/>
    <lineage>
        <taxon>Bacteria</taxon>
        <taxon>Pseudomonadati</taxon>
        <taxon>Pseudomonadota</taxon>
        <taxon>Alphaproteobacteria</taxon>
        <taxon>Sphingomonadales</taxon>
        <taxon>Sphingosinicellaceae</taxon>
        <taxon>Sphingoaurantiacus</taxon>
    </lineage>
</organism>
<dbReference type="Pfam" id="PF17932">
    <property type="entry name" value="TetR_C_24"/>
    <property type="match status" value="1"/>
</dbReference>